<name>A0A517R417_9PLAN</name>
<dbReference type="GO" id="GO:0046872">
    <property type="term" value="F:metal ion binding"/>
    <property type="evidence" value="ECO:0007669"/>
    <property type="project" value="UniProtKB-KW"/>
</dbReference>
<dbReference type="PANTHER" id="PTHR48073:SF2">
    <property type="entry name" value="O-SUCCINYLBENZOATE SYNTHASE"/>
    <property type="match status" value="1"/>
</dbReference>
<evidence type="ECO:0000256" key="5">
    <source>
        <dbReference type="PIRSR" id="PIRSR634603-3"/>
    </source>
</evidence>
<dbReference type="SUPFAM" id="SSF54826">
    <property type="entry name" value="Enolase N-terminal domain-like"/>
    <property type="match status" value="1"/>
</dbReference>
<dbReference type="GO" id="GO:0016855">
    <property type="term" value="F:racemase and epimerase activity, acting on amino acids and derivatives"/>
    <property type="evidence" value="ECO:0007669"/>
    <property type="project" value="UniProtKB-UniRule"/>
</dbReference>
<gene>
    <name evidence="8" type="primary">ykfB</name>
    <name evidence="8" type="ORF">Pan189_30230</name>
</gene>
<feature type="binding site" evidence="5">
    <location>
        <position position="259"/>
    </location>
    <ligand>
        <name>Mg(2+)</name>
        <dbReference type="ChEBI" id="CHEBI:18420"/>
    </ligand>
</feature>
<evidence type="ECO:0000313" key="8">
    <source>
        <dbReference type="EMBL" id="QDT38628.1"/>
    </source>
</evidence>
<evidence type="ECO:0000256" key="3">
    <source>
        <dbReference type="ARBA" id="ARBA00022842"/>
    </source>
</evidence>
<protein>
    <recommendedName>
        <fullName evidence="6">Dipeptide epimerase</fullName>
        <ecNumber evidence="6">5.1.1.-</ecNumber>
    </recommendedName>
</protein>
<dbReference type="RefSeq" id="WP_145364717.1">
    <property type="nucleotide sequence ID" value="NZ_CP036268.1"/>
</dbReference>
<keyword evidence="2 5" id="KW-0479">Metal-binding</keyword>
<dbReference type="SFLD" id="SFLDG00180">
    <property type="entry name" value="muconate_cycloisomerase"/>
    <property type="match status" value="1"/>
</dbReference>
<evidence type="ECO:0000256" key="6">
    <source>
        <dbReference type="RuleBase" id="RU366006"/>
    </source>
</evidence>
<dbReference type="SUPFAM" id="SSF51604">
    <property type="entry name" value="Enolase C-terminal domain-like"/>
    <property type="match status" value="1"/>
</dbReference>
<reference evidence="8 9" key="1">
    <citation type="submission" date="2019-02" db="EMBL/GenBank/DDBJ databases">
        <title>Deep-cultivation of Planctomycetes and their phenomic and genomic characterization uncovers novel biology.</title>
        <authorList>
            <person name="Wiegand S."/>
            <person name="Jogler M."/>
            <person name="Boedeker C."/>
            <person name="Pinto D."/>
            <person name="Vollmers J."/>
            <person name="Rivas-Marin E."/>
            <person name="Kohn T."/>
            <person name="Peeters S.H."/>
            <person name="Heuer A."/>
            <person name="Rast P."/>
            <person name="Oberbeckmann S."/>
            <person name="Bunk B."/>
            <person name="Jeske O."/>
            <person name="Meyerdierks A."/>
            <person name="Storesund J.E."/>
            <person name="Kallscheuer N."/>
            <person name="Luecker S."/>
            <person name="Lage O.M."/>
            <person name="Pohl T."/>
            <person name="Merkel B.J."/>
            <person name="Hornburger P."/>
            <person name="Mueller R.-W."/>
            <person name="Bruemmer F."/>
            <person name="Labrenz M."/>
            <person name="Spormann A.M."/>
            <person name="Op den Camp H."/>
            <person name="Overmann J."/>
            <person name="Amann R."/>
            <person name="Jetten M.S.M."/>
            <person name="Mascher T."/>
            <person name="Medema M.H."/>
            <person name="Devos D.P."/>
            <person name="Kaster A.-K."/>
            <person name="Ovreas L."/>
            <person name="Rohde M."/>
            <person name="Galperin M.Y."/>
            <person name="Jogler C."/>
        </authorList>
    </citation>
    <scope>NUCLEOTIDE SEQUENCE [LARGE SCALE GENOMIC DNA]</scope>
    <source>
        <strain evidence="8 9">Pan189</strain>
    </source>
</reference>
<dbReference type="SMART" id="SM00922">
    <property type="entry name" value="MR_MLE"/>
    <property type="match status" value="1"/>
</dbReference>
<proteinExistence type="inferred from homology"/>
<dbReference type="EC" id="5.1.1.-" evidence="6"/>
<comment type="cofactor">
    <cofactor evidence="5 6">
        <name>Mg(2+)</name>
        <dbReference type="ChEBI" id="CHEBI:18420"/>
    </cofactor>
    <text evidence="5 6">Binds 1 Mg(2+) ion per subunit.</text>
</comment>
<dbReference type="InterPro" id="IPR029065">
    <property type="entry name" value="Enolase_C-like"/>
</dbReference>
<dbReference type="InterPro" id="IPR018110">
    <property type="entry name" value="Mandel_Rmase/mucon_lact_enz_CS"/>
</dbReference>
<dbReference type="Gene3D" id="3.30.390.10">
    <property type="entry name" value="Enolase-like, N-terminal domain"/>
    <property type="match status" value="1"/>
</dbReference>
<keyword evidence="9" id="KW-1185">Reference proteome</keyword>
<accession>A0A517R417</accession>
<feature type="binding site" evidence="5">
    <location>
        <position position="208"/>
    </location>
    <ligand>
        <name>Mg(2+)</name>
        <dbReference type="ChEBI" id="CHEBI:18420"/>
    </ligand>
</feature>
<dbReference type="InterPro" id="IPR036849">
    <property type="entry name" value="Enolase-like_C_sf"/>
</dbReference>
<dbReference type="KEGG" id="svp:Pan189_30230"/>
<feature type="binding site" evidence="5">
    <location>
        <position position="234"/>
    </location>
    <ligand>
        <name>Mg(2+)</name>
        <dbReference type="ChEBI" id="CHEBI:18420"/>
    </ligand>
</feature>
<dbReference type="Proteomes" id="UP000317318">
    <property type="component" value="Chromosome"/>
</dbReference>
<dbReference type="EMBL" id="CP036268">
    <property type="protein sequence ID" value="QDT38628.1"/>
    <property type="molecule type" value="Genomic_DNA"/>
</dbReference>
<evidence type="ECO:0000256" key="1">
    <source>
        <dbReference type="ARBA" id="ARBA00008031"/>
    </source>
</evidence>
<feature type="domain" description="Mandelate racemase/muconate lactonizing enzyme C-terminal" evidence="7">
    <location>
        <begin position="164"/>
        <end position="255"/>
    </location>
</feature>
<evidence type="ECO:0000259" key="7">
    <source>
        <dbReference type="SMART" id="SM00922"/>
    </source>
</evidence>
<dbReference type="InterPro" id="IPR029017">
    <property type="entry name" value="Enolase-like_N"/>
</dbReference>
<evidence type="ECO:0000256" key="2">
    <source>
        <dbReference type="ARBA" id="ARBA00022723"/>
    </source>
</evidence>
<organism evidence="8 9">
    <name type="scientific">Stratiformator vulcanicus</name>
    <dbReference type="NCBI Taxonomy" id="2527980"/>
    <lineage>
        <taxon>Bacteria</taxon>
        <taxon>Pseudomonadati</taxon>
        <taxon>Planctomycetota</taxon>
        <taxon>Planctomycetia</taxon>
        <taxon>Planctomycetales</taxon>
        <taxon>Planctomycetaceae</taxon>
        <taxon>Stratiformator</taxon>
    </lineage>
</organism>
<dbReference type="PANTHER" id="PTHR48073">
    <property type="entry name" value="O-SUCCINYLBENZOATE SYNTHASE-RELATED"/>
    <property type="match status" value="1"/>
</dbReference>
<comment type="similarity">
    <text evidence="1 6">Belongs to the mandelate racemase/muconate lactonizing enzyme family.</text>
</comment>
<evidence type="ECO:0000313" key="9">
    <source>
        <dbReference type="Proteomes" id="UP000317318"/>
    </source>
</evidence>
<dbReference type="Pfam" id="PF13378">
    <property type="entry name" value="MR_MLE_C"/>
    <property type="match status" value="1"/>
</dbReference>
<keyword evidence="4 6" id="KW-0413">Isomerase</keyword>
<dbReference type="AlphaFoldDB" id="A0A517R417"/>
<dbReference type="CDD" id="cd03319">
    <property type="entry name" value="L-Ala-DL-Glu_epimerase"/>
    <property type="match status" value="1"/>
</dbReference>
<dbReference type="OrthoDB" id="9775391at2"/>
<dbReference type="PROSITE" id="PS00909">
    <property type="entry name" value="MR_MLE_2"/>
    <property type="match status" value="1"/>
</dbReference>
<keyword evidence="3 5" id="KW-0460">Magnesium</keyword>
<dbReference type="InterPro" id="IPR013342">
    <property type="entry name" value="Mandelate_racemase_C"/>
</dbReference>
<dbReference type="SFLD" id="SFLDS00001">
    <property type="entry name" value="Enolase"/>
    <property type="match status" value="1"/>
</dbReference>
<evidence type="ECO:0000256" key="4">
    <source>
        <dbReference type="ARBA" id="ARBA00023235"/>
    </source>
</evidence>
<dbReference type="GO" id="GO:0009063">
    <property type="term" value="P:amino acid catabolic process"/>
    <property type="evidence" value="ECO:0007669"/>
    <property type="project" value="InterPro"/>
</dbReference>
<dbReference type="Gene3D" id="3.20.20.120">
    <property type="entry name" value="Enolase-like C-terminal domain"/>
    <property type="match status" value="1"/>
</dbReference>
<sequence length="391" mass="42744">MRLRSLKAFHLRIPLKKKIGHAGYVRRENDTLIVRAELSDGTVGWGEGLPRPYVTGESIDDAWSMLPEINVKPLTGDFESLADAIGQVDLIELPVAPPGRRDCFGNSVRSAIEIAFLDAACRCFNVPFSAVTQAHSVTEPIRTSVDEVRYSIVITAMNRWKECVNPLLYRLYGFKQCKLKLGLPGVDDIDSLQRVRRWIGPSIDIRVDANEAWDVAYLAPHLNALGESGISAVEQPVPHDQIAGLRKIRGQTEVPIMLDESLCSESDGRRAIDDGLCDVFNIRLSKCGGILRSHRLAVLAHRAGLSYQLGCMVGETGILSAAGRHFATSVGGIRYLEGSFDRYLVKTPLVNENLTFGRGGIAPALNAPGLGVTVDESAIHLAARRSYGFTV</sequence>
<dbReference type="InterPro" id="IPR034603">
    <property type="entry name" value="Dipeptide_epimerase"/>
</dbReference>